<proteinExistence type="predicted"/>
<reference evidence="2 3" key="1">
    <citation type="submission" date="2017-03" db="EMBL/GenBank/DDBJ databases">
        <title>Complete Genome Sequence of a natural compounds producer, Streptomyces violaceus S21.</title>
        <authorList>
            <person name="Zhong C."/>
            <person name="Zhao Z."/>
            <person name="Fu J."/>
            <person name="Zong G."/>
            <person name="Qin R."/>
            <person name="Cao G."/>
        </authorList>
    </citation>
    <scope>NUCLEOTIDE SEQUENCE [LARGE SCALE GENOMIC DNA]</scope>
    <source>
        <strain evidence="2 3">S21</strain>
    </source>
</reference>
<dbReference type="AlphaFoldDB" id="A0A1V0UIA3"/>
<gene>
    <name evidence="2" type="ORF">B1H20_27985</name>
</gene>
<dbReference type="RefSeq" id="WP_083193437.1">
    <property type="nucleotide sequence ID" value="NZ_CP020570.1"/>
</dbReference>
<sequence length="74" mass="8032">MGAFVALVAGIGVVSAWCAVVLIRRGRRGPTENADGLLIEQAARIRARQLRSEGRGFGSHPYPKPRSGSDRRPY</sequence>
<dbReference type="Proteomes" id="UP000192445">
    <property type="component" value="Chromosome"/>
</dbReference>
<evidence type="ECO:0000313" key="2">
    <source>
        <dbReference type="EMBL" id="ARF64810.1"/>
    </source>
</evidence>
<evidence type="ECO:0000313" key="3">
    <source>
        <dbReference type="Proteomes" id="UP000192445"/>
    </source>
</evidence>
<dbReference type="OrthoDB" id="4323953at2"/>
<dbReference type="KEGG" id="svu:B1H20_27985"/>
<name>A0A1V0UIA3_STRVN</name>
<accession>A0A1V0UIA3</accession>
<dbReference type="EMBL" id="CP020570">
    <property type="protein sequence ID" value="ARF64810.1"/>
    <property type="molecule type" value="Genomic_DNA"/>
</dbReference>
<evidence type="ECO:0000256" key="1">
    <source>
        <dbReference type="SAM" id="MobiDB-lite"/>
    </source>
</evidence>
<feature type="region of interest" description="Disordered" evidence="1">
    <location>
        <begin position="50"/>
        <end position="74"/>
    </location>
</feature>
<organism evidence="2 3">
    <name type="scientific">Streptomyces violaceoruber</name>
    <dbReference type="NCBI Taxonomy" id="1935"/>
    <lineage>
        <taxon>Bacteria</taxon>
        <taxon>Bacillati</taxon>
        <taxon>Actinomycetota</taxon>
        <taxon>Actinomycetes</taxon>
        <taxon>Kitasatosporales</taxon>
        <taxon>Streptomycetaceae</taxon>
        <taxon>Streptomyces</taxon>
        <taxon>Streptomyces violaceoruber group</taxon>
    </lineage>
</organism>
<protein>
    <submittedName>
        <fullName evidence="2">Uncharacterized protein</fullName>
    </submittedName>
</protein>